<keyword evidence="3" id="KW-1185">Reference proteome</keyword>
<evidence type="ECO:0000256" key="1">
    <source>
        <dbReference type="SAM" id="MobiDB-lite"/>
    </source>
</evidence>
<protein>
    <recommendedName>
        <fullName evidence="4">Sel1 repeat family protein</fullName>
    </recommendedName>
</protein>
<sequence>MATPERRAGGAGLSPGARWVVLEGAVICDTRSRGDLVLVHPEKGLALFQFEPRWTPDALAWLTRRLEETGFTSAFPGRLPAIHRRLRREHLPELATILAEAFSLQPALTLPPGGAWVEALRRVLCVPQETSPETARPERREVTHAPSAAREAPAVLASQTGSSEAGGQPTRTTADAAQAVPRRRSNVPLAIGAGALAAGLVVIAALRGPSPQPTEPPDQPLQVAANVSSTMRTDAGAPSSLAAAPVVESGGAGSGGAGAATPGLAENGFVSESRVRHLLASSFSDLAALTTEPVEEPPEPALEAALAALARDLGPRPEPIEEPPEPALEAALAALARDIAPRPEPIEEPPEPALEAALAALARDIAPRPEPIEEPPAPELEAALAALARDLAPRPEPVEEPPEPELEAALAALAREMTAARTTSPQAVTAPALPAAEAPIPLLPVPDPPAVVGAMLLRGEALLSLGDISGARKFFERAAASANASAALAMGGTYDPGVLARLGARGITPDRDMALAWYRYAASLGETRAAERIRALEGSR</sequence>
<feature type="compositionally biased region" description="Polar residues" evidence="1">
    <location>
        <begin position="157"/>
        <end position="175"/>
    </location>
</feature>
<reference evidence="2" key="1">
    <citation type="submission" date="2021-06" db="EMBL/GenBank/DDBJ databases">
        <title>Elioraea tepida, sp. nov., a moderately thermophilic aerobic anoxygenic phototrophic bacterium isolated from an alkaline siliceous hot spring mat community in Yellowstone National Park, WY, USA.</title>
        <authorList>
            <person name="Saini M.K."/>
            <person name="Yoshida S."/>
            <person name="Sebastian A."/>
            <person name="Hirose S."/>
            <person name="Hara E."/>
            <person name="Tamaki H."/>
            <person name="Soulier N.T."/>
            <person name="Albert I."/>
            <person name="Hanada S."/>
            <person name="Bryant D.A."/>
            <person name="Tank M."/>
        </authorList>
    </citation>
    <scope>NUCLEOTIDE SEQUENCE</scope>
    <source>
        <strain evidence="2">MS-P2</strain>
    </source>
</reference>
<proteinExistence type="predicted"/>
<accession>A0A975U1Z6</accession>
<feature type="region of interest" description="Disordered" evidence="1">
    <location>
        <begin position="129"/>
        <end position="181"/>
    </location>
</feature>
<gene>
    <name evidence="2" type="ORF">KO353_00270</name>
</gene>
<dbReference type="EMBL" id="CP076448">
    <property type="protein sequence ID" value="QXM24765.1"/>
    <property type="molecule type" value="Genomic_DNA"/>
</dbReference>
<dbReference type="AlphaFoldDB" id="A0A975U1Z6"/>
<dbReference type="RefSeq" id="WP_218285822.1">
    <property type="nucleotide sequence ID" value="NZ_CP076448.1"/>
</dbReference>
<evidence type="ECO:0000313" key="2">
    <source>
        <dbReference type="EMBL" id="QXM24765.1"/>
    </source>
</evidence>
<dbReference type="KEGG" id="elio:KO353_00270"/>
<name>A0A975U1Z6_9PROT</name>
<evidence type="ECO:0000313" key="3">
    <source>
        <dbReference type="Proteomes" id="UP000694001"/>
    </source>
</evidence>
<dbReference type="Proteomes" id="UP000694001">
    <property type="component" value="Chromosome"/>
</dbReference>
<evidence type="ECO:0008006" key="4">
    <source>
        <dbReference type="Google" id="ProtNLM"/>
    </source>
</evidence>
<organism evidence="2 3">
    <name type="scientific">Elioraea tepida</name>
    <dbReference type="NCBI Taxonomy" id="2843330"/>
    <lineage>
        <taxon>Bacteria</taxon>
        <taxon>Pseudomonadati</taxon>
        <taxon>Pseudomonadota</taxon>
        <taxon>Alphaproteobacteria</taxon>
        <taxon>Acetobacterales</taxon>
        <taxon>Elioraeaceae</taxon>
        <taxon>Elioraea</taxon>
    </lineage>
</organism>